<comment type="caution">
    <text evidence="1">The sequence shown here is derived from an EMBL/GenBank/DDBJ whole genome shotgun (WGS) entry which is preliminary data.</text>
</comment>
<protein>
    <submittedName>
        <fullName evidence="1">Uncharacterized protein</fullName>
    </submittedName>
</protein>
<dbReference type="AlphaFoldDB" id="A0A1Y2T171"/>
<proteinExistence type="predicted"/>
<name>A0A1Y2T171_SYMTR</name>
<accession>A0A1Y2T171</accession>
<dbReference type="PANTHER" id="PTHR42935:SF1">
    <property type="entry name" value="SLR0930 PROTEIN"/>
    <property type="match status" value="1"/>
</dbReference>
<dbReference type="InterPro" id="IPR008533">
    <property type="entry name" value="DUF815"/>
</dbReference>
<evidence type="ECO:0000313" key="1">
    <source>
        <dbReference type="EMBL" id="OTA40242.1"/>
    </source>
</evidence>
<dbReference type="SUPFAM" id="SSF52540">
    <property type="entry name" value="P-loop containing nucleoside triphosphate hydrolases"/>
    <property type="match status" value="1"/>
</dbReference>
<reference evidence="2" key="1">
    <citation type="submission" date="2016-04" db="EMBL/GenBank/DDBJ databases">
        <authorList>
            <person name="Antunes L.P."/>
            <person name="Martins L.F."/>
            <person name="Pereira R.V."/>
            <person name="Thomas A.M."/>
            <person name="Barbosa D."/>
            <person name="Nascimento L."/>
            <person name="Silva G.M."/>
            <person name="Condomitti G.W."/>
            <person name="Digiampietri L.A."/>
            <person name="Lombardi K.C."/>
            <person name="Ramos P.L."/>
            <person name="Quaggio R.B."/>
            <person name="Oliveira J.C."/>
            <person name="Pascon R.C."/>
            <person name="Cruz J.B."/>
            <person name="Silva A.M."/>
            <person name="Setubal J.C."/>
        </authorList>
    </citation>
    <scope>NUCLEOTIDE SEQUENCE [LARGE SCALE GENOMIC DNA]</scope>
</reference>
<gene>
    <name evidence="1" type="ORF">A6D92_20845</name>
</gene>
<dbReference type="EMBL" id="LWLV01002287">
    <property type="protein sequence ID" value="OTA40242.1"/>
    <property type="molecule type" value="Genomic_DNA"/>
</dbReference>
<evidence type="ECO:0000313" key="2">
    <source>
        <dbReference type="Proteomes" id="UP000194267"/>
    </source>
</evidence>
<dbReference type="Pfam" id="PF05673">
    <property type="entry name" value="DUF815"/>
    <property type="match status" value="1"/>
</dbReference>
<dbReference type="PANTHER" id="PTHR42935">
    <property type="entry name" value="SLR0930 PROTEIN"/>
    <property type="match status" value="1"/>
</dbReference>
<dbReference type="InterPro" id="IPR027417">
    <property type="entry name" value="P-loop_NTPase"/>
</dbReference>
<sequence>MLYVTSNRRHMVPERWSDRGSPEEAEVHGQDALEERLSLADRFGRTILFLRPDQEQYLRIVEHLAARRGLPIGREELREAARRWALWQNGLSGRTARQFVDDLEAKLRSQRSQER</sequence>
<dbReference type="Proteomes" id="UP000194267">
    <property type="component" value="Unassembled WGS sequence"/>
</dbReference>
<organism evidence="1 2">
    <name type="scientific">Symbiobacterium thermophilum</name>
    <dbReference type="NCBI Taxonomy" id="2734"/>
    <lineage>
        <taxon>Bacteria</taxon>
        <taxon>Bacillati</taxon>
        <taxon>Bacillota</taxon>
        <taxon>Clostridia</taxon>
        <taxon>Eubacteriales</taxon>
        <taxon>Symbiobacteriaceae</taxon>
        <taxon>Symbiobacterium</taxon>
    </lineage>
</organism>